<organism evidence="2 3">
    <name type="scientific">Globisporangium ultimum (strain ATCC 200006 / CBS 805.95 / DAOM BR144)</name>
    <name type="common">Pythium ultimum</name>
    <dbReference type="NCBI Taxonomy" id="431595"/>
    <lineage>
        <taxon>Eukaryota</taxon>
        <taxon>Sar</taxon>
        <taxon>Stramenopiles</taxon>
        <taxon>Oomycota</taxon>
        <taxon>Peronosporomycetes</taxon>
        <taxon>Pythiales</taxon>
        <taxon>Pythiaceae</taxon>
        <taxon>Globisporangium</taxon>
    </lineage>
</organism>
<dbReference type="Gene3D" id="1.10.8.270">
    <property type="entry name" value="putative rabgap domain of human tbc1 domain family member 14 like domains"/>
    <property type="match status" value="1"/>
</dbReference>
<dbReference type="Proteomes" id="UP000019132">
    <property type="component" value="Unassembled WGS sequence"/>
</dbReference>
<dbReference type="HOGENOM" id="CLU_055928_1_0_1"/>
<dbReference type="InterPro" id="IPR035969">
    <property type="entry name" value="Rab-GAP_TBC_sf"/>
</dbReference>
<evidence type="ECO:0000313" key="3">
    <source>
        <dbReference type="Proteomes" id="UP000019132"/>
    </source>
</evidence>
<accession>K3X4E0</accession>
<dbReference type="Pfam" id="PF00566">
    <property type="entry name" value="RabGAP-TBC"/>
    <property type="match status" value="1"/>
</dbReference>
<reference evidence="2" key="3">
    <citation type="submission" date="2015-02" db="UniProtKB">
        <authorList>
            <consortium name="EnsemblProtists"/>
        </authorList>
    </citation>
    <scope>IDENTIFICATION</scope>
    <source>
        <strain evidence="2">DAOM BR144</strain>
    </source>
</reference>
<dbReference type="EMBL" id="GL376621">
    <property type="status" value="NOT_ANNOTATED_CDS"/>
    <property type="molecule type" value="Genomic_DNA"/>
</dbReference>
<feature type="domain" description="Rab-GAP TBC" evidence="1">
    <location>
        <begin position="83"/>
        <end position="310"/>
    </location>
</feature>
<dbReference type="InParanoid" id="K3X4E0"/>
<evidence type="ECO:0000313" key="2">
    <source>
        <dbReference type="EnsemblProtists" id="PYU1_T012089"/>
    </source>
</evidence>
<reference evidence="3" key="2">
    <citation type="submission" date="2010-04" db="EMBL/GenBank/DDBJ databases">
        <authorList>
            <person name="Buell R."/>
            <person name="Hamilton J."/>
            <person name="Hostetler J."/>
        </authorList>
    </citation>
    <scope>NUCLEOTIDE SEQUENCE [LARGE SCALE GENOMIC DNA]</scope>
    <source>
        <strain evidence="3">DAOM:BR144</strain>
    </source>
</reference>
<dbReference type="SUPFAM" id="SSF47923">
    <property type="entry name" value="Ypt/Rab-GAP domain of gyp1p"/>
    <property type="match status" value="2"/>
</dbReference>
<dbReference type="SUPFAM" id="SSF57903">
    <property type="entry name" value="FYVE/PHD zinc finger"/>
    <property type="match status" value="1"/>
</dbReference>
<reference evidence="3" key="1">
    <citation type="journal article" date="2010" name="Genome Biol.">
        <title>Genome sequence of the necrotrophic plant pathogen Pythium ultimum reveals original pathogenicity mechanisms and effector repertoire.</title>
        <authorList>
            <person name="Levesque C.A."/>
            <person name="Brouwer H."/>
            <person name="Cano L."/>
            <person name="Hamilton J.P."/>
            <person name="Holt C."/>
            <person name="Huitema E."/>
            <person name="Raffaele S."/>
            <person name="Robideau G.P."/>
            <person name="Thines M."/>
            <person name="Win J."/>
            <person name="Zerillo M.M."/>
            <person name="Beakes G.W."/>
            <person name="Boore J.L."/>
            <person name="Busam D."/>
            <person name="Dumas B."/>
            <person name="Ferriera S."/>
            <person name="Fuerstenberg S.I."/>
            <person name="Gachon C.M."/>
            <person name="Gaulin E."/>
            <person name="Govers F."/>
            <person name="Grenville-Briggs L."/>
            <person name="Horner N."/>
            <person name="Hostetler J."/>
            <person name="Jiang R.H."/>
            <person name="Johnson J."/>
            <person name="Krajaejun T."/>
            <person name="Lin H."/>
            <person name="Meijer H.J."/>
            <person name="Moore B."/>
            <person name="Morris P."/>
            <person name="Phuntmart V."/>
            <person name="Puiu D."/>
            <person name="Shetty J."/>
            <person name="Stajich J.E."/>
            <person name="Tripathy S."/>
            <person name="Wawra S."/>
            <person name="van West P."/>
            <person name="Whitty B.R."/>
            <person name="Coutinho P.M."/>
            <person name="Henrissat B."/>
            <person name="Martin F."/>
            <person name="Thomas P.D."/>
            <person name="Tyler B.M."/>
            <person name="De Vries R.P."/>
            <person name="Kamoun S."/>
            <person name="Yandell M."/>
            <person name="Tisserat N."/>
            <person name="Buell C.R."/>
        </authorList>
    </citation>
    <scope>NUCLEOTIDE SEQUENCE</scope>
    <source>
        <strain evidence="3">DAOM:BR144</strain>
    </source>
</reference>
<keyword evidence="3" id="KW-1185">Reference proteome</keyword>
<name>K3X4E0_GLOUD</name>
<dbReference type="EnsemblProtists" id="PYU1_T012089">
    <property type="protein sequence ID" value="PYU1_T012089"/>
    <property type="gene ID" value="PYU1_G012063"/>
</dbReference>
<dbReference type="InterPro" id="IPR000195">
    <property type="entry name" value="Rab-GAP-TBC_dom"/>
</dbReference>
<evidence type="ECO:0000259" key="1">
    <source>
        <dbReference type="PROSITE" id="PS50086"/>
    </source>
</evidence>
<dbReference type="Gene3D" id="1.10.472.80">
    <property type="entry name" value="Ypt/Rab-GAP domain of gyp1p, domain 3"/>
    <property type="match status" value="1"/>
</dbReference>
<dbReference type="AlphaFoldDB" id="K3X4E0"/>
<dbReference type="PANTHER" id="PTHR47219">
    <property type="entry name" value="RAB GTPASE-ACTIVATING PROTEIN 1-LIKE"/>
    <property type="match status" value="1"/>
</dbReference>
<dbReference type="OMA" id="MSEQFQG"/>
<dbReference type="InterPro" id="IPR011011">
    <property type="entry name" value="Znf_FYVE_PHD"/>
</dbReference>
<dbReference type="GO" id="GO:0005096">
    <property type="term" value="F:GTPase activator activity"/>
    <property type="evidence" value="ECO:0007669"/>
    <property type="project" value="TreeGrafter"/>
</dbReference>
<dbReference type="InterPro" id="IPR050302">
    <property type="entry name" value="Rab_GAP_TBC_domain"/>
</dbReference>
<dbReference type="VEuPathDB" id="FungiDB:PYU1_G012063"/>
<protein>
    <recommendedName>
        <fullName evidence="1">Rab-GAP TBC domain-containing protein</fullName>
    </recommendedName>
</protein>
<proteinExistence type="predicted"/>
<dbReference type="STRING" id="431595.K3X4E0"/>
<dbReference type="GO" id="GO:0031267">
    <property type="term" value="F:small GTPase binding"/>
    <property type="evidence" value="ECO:0007669"/>
    <property type="project" value="TreeGrafter"/>
</dbReference>
<sequence>MAQSAASAERLNALAIAAFCQYCEVAFHQFRPRYTCNVCFVQVCQFCAWHSGATRATCLLCQPELKADQPSFSLRQFLWTVKLLPFACRAEKWFCYARKRRSRICFSSMTKENYHELLQELGLTNRNAGSAQQLMIDQDVDRTFHQLHDVILESCNTAFRSPTRNAFKKKAPLSEAAFAAWKESTQELLSAFLLLKPQIGYCQGMTHLVAVLAQESKLNREIAFRLFLCMTETYRMDFLYGPEMRDVNLRFFQLDESLRRYIPNLHTHMSDLGVHPTTYASSWILTLFTDCRVLPHCGVLLFLDLFFRTGWKAFYRVAILIFNVAKEEIMRKQTAADILIVVTKKLPLLIQRACGNDIHKFVALAASFKLRNSFLDALEMDFWTQRMTS</sequence>
<dbReference type="eggNOG" id="KOG4436">
    <property type="taxonomic scope" value="Eukaryota"/>
</dbReference>
<dbReference type="PROSITE" id="PS50086">
    <property type="entry name" value="TBC_RABGAP"/>
    <property type="match status" value="1"/>
</dbReference>
<dbReference type="SMART" id="SM00164">
    <property type="entry name" value="TBC"/>
    <property type="match status" value="1"/>
</dbReference>
<dbReference type="PANTHER" id="PTHR47219:SF9">
    <property type="entry name" value="GTPASE ACTIVATING PROTEIN AND CENTROSOME-ASSOCIATED, ISOFORM B"/>
    <property type="match status" value="1"/>
</dbReference>